<sequence length="268" mass="29438">MYNSDAMPQRVLNFEGRRRGTYRSTCKTNGLVNGQVPGTGLVNEAAAHNGRPAAATRISECAPAGTLNGTKPQCLVNGYINHGYKGKSTSRTLRKQGNKISAVSDSSAAGRVSGGDISGGISVNGATSLDTVFVPGNPDQMPRKPCLSAAVTTQRRRKKFRHKKRYTEVVCQENSTLILMPPREEEDWDNEIQEVMLTDWENMCFGVRPYGPEDVLPFALRDLTLKQTDTVDLPATANYRPAIHHPCPLQWSCYKVPPEPDQFADADE</sequence>
<organism evidence="1 2">
    <name type="scientific">Lates calcarifer</name>
    <name type="common">Barramundi</name>
    <name type="synonym">Holocentrus calcarifer</name>
    <dbReference type="NCBI Taxonomy" id="8187"/>
    <lineage>
        <taxon>Eukaryota</taxon>
        <taxon>Metazoa</taxon>
        <taxon>Chordata</taxon>
        <taxon>Craniata</taxon>
        <taxon>Vertebrata</taxon>
        <taxon>Euteleostomi</taxon>
        <taxon>Actinopterygii</taxon>
        <taxon>Neopterygii</taxon>
        <taxon>Teleostei</taxon>
        <taxon>Neoteleostei</taxon>
        <taxon>Acanthomorphata</taxon>
        <taxon>Carangaria</taxon>
        <taxon>Carangaria incertae sedis</taxon>
        <taxon>Centropomidae</taxon>
        <taxon>Lates</taxon>
    </lineage>
</organism>
<evidence type="ECO:0000313" key="1">
    <source>
        <dbReference type="Proteomes" id="UP000694890"/>
    </source>
</evidence>
<dbReference type="RefSeq" id="XP_018520465.1">
    <property type="nucleotide sequence ID" value="XM_018664949.2"/>
</dbReference>
<reference evidence="2" key="1">
    <citation type="submission" date="2025-08" db="UniProtKB">
        <authorList>
            <consortium name="RefSeq"/>
        </authorList>
    </citation>
    <scope>IDENTIFICATION</scope>
    <source>
        <tissue evidence="2">Brain</tissue>
    </source>
</reference>
<dbReference type="AlphaFoldDB" id="A0AAJ7LDB0"/>
<dbReference type="Proteomes" id="UP000694890">
    <property type="component" value="Linkage group LG5"/>
</dbReference>
<dbReference type="GeneID" id="108875811"/>
<name>A0AAJ7LDB0_LATCA</name>
<gene>
    <name evidence="2" type="primary">LOC108875811</name>
</gene>
<proteinExistence type="predicted"/>
<evidence type="ECO:0000313" key="2">
    <source>
        <dbReference type="RefSeq" id="XP_018520465.1"/>
    </source>
</evidence>
<dbReference type="KEGG" id="lcf:108875811"/>
<accession>A0AAJ7LDB0</accession>
<protein>
    <submittedName>
        <fullName evidence="2">Uncharacterized protein LOC108875811 isoform X1</fullName>
    </submittedName>
</protein>